<proteinExistence type="predicted"/>
<organism evidence="1 2">
    <name type="scientific">Sphingomonas palmae</name>
    <dbReference type="NCBI Taxonomy" id="1855283"/>
    <lineage>
        <taxon>Bacteria</taxon>
        <taxon>Pseudomonadati</taxon>
        <taxon>Pseudomonadota</taxon>
        <taxon>Alphaproteobacteria</taxon>
        <taxon>Sphingomonadales</taxon>
        <taxon>Sphingomonadaceae</taxon>
        <taxon>Sphingomonas</taxon>
    </lineage>
</organism>
<dbReference type="AlphaFoldDB" id="A0A1H7MT30"/>
<evidence type="ECO:0000313" key="2">
    <source>
        <dbReference type="Proteomes" id="UP000199214"/>
    </source>
</evidence>
<accession>A0A1H7MT30</accession>
<reference evidence="2" key="1">
    <citation type="submission" date="2016-10" db="EMBL/GenBank/DDBJ databases">
        <authorList>
            <person name="Varghese N."/>
            <person name="Submissions S."/>
        </authorList>
    </citation>
    <scope>NUCLEOTIDE SEQUENCE [LARGE SCALE GENOMIC DNA]</scope>
    <source>
        <strain evidence="2">JS21-1</strain>
    </source>
</reference>
<dbReference type="RefSeq" id="WP_093004957.1">
    <property type="nucleotide sequence ID" value="NZ_FNZZ01000002.1"/>
</dbReference>
<keyword evidence="2" id="KW-1185">Reference proteome</keyword>
<dbReference type="Proteomes" id="UP000199214">
    <property type="component" value="Unassembled WGS sequence"/>
</dbReference>
<dbReference type="EMBL" id="FNZZ01000002">
    <property type="protein sequence ID" value="SEL13958.1"/>
    <property type="molecule type" value="Genomic_DNA"/>
</dbReference>
<evidence type="ECO:0000313" key="1">
    <source>
        <dbReference type="EMBL" id="SEL13958.1"/>
    </source>
</evidence>
<name>A0A1H7MT30_9SPHN</name>
<gene>
    <name evidence="1" type="ORF">SAMN05216382_1576</name>
</gene>
<dbReference type="STRING" id="1855283.SAMN05216382_1576"/>
<evidence type="ECO:0008006" key="3">
    <source>
        <dbReference type="Google" id="ProtNLM"/>
    </source>
</evidence>
<protein>
    <recommendedName>
        <fullName evidence="3">Terminase small subunit</fullName>
    </recommendedName>
</protein>
<sequence length="183" mass="20105">MDDRGTGGTLVLRAGNSRLVQKVRARRTGFTDARRSRFIEVLAATCNVRLASQAAGMDYSLAYRARRKDAGFASAWDEALASGYARLETEALRYALERLPDAIDPEGVPEDDERARAIVAGSQVTQLVERRASDADLRFVLSMLGRFARGTTRGTMRVAPPSEADTDARLTALLDKLERQSAR</sequence>
<dbReference type="OrthoDB" id="8480631at2"/>